<evidence type="ECO:0000256" key="6">
    <source>
        <dbReference type="ARBA" id="ARBA00023017"/>
    </source>
</evidence>
<dbReference type="PANTHER" id="PTHR22878">
    <property type="entry name" value="DYNEIN HEAVY CHAIN 6, AXONEMAL-LIKE-RELATED"/>
    <property type="match status" value="1"/>
</dbReference>
<dbReference type="PANTHER" id="PTHR22878:SF70">
    <property type="entry name" value="DYNEIN HEAVY CHAIN 2, AXONEMAL"/>
    <property type="match status" value="1"/>
</dbReference>
<keyword evidence="5" id="KW-0067">ATP-binding</keyword>
<dbReference type="Pfam" id="PF12774">
    <property type="entry name" value="AAA_6"/>
    <property type="match status" value="2"/>
</dbReference>
<protein>
    <recommendedName>
        <fullName evidence="17">Dynein heavy chain linker domain-containing protein</fullName>
    </recommendedName>
</protein>
<evidence type="ECO:0000256" key="5">
    <source>
        <dbReference type="ARBA" id="ARBA00022840"/>
    </source>
</evidence>
<evidence type="ECO:0000256" key="9">
    <source>
        <dbReference type="ARBA" id="ARBA00023175"/>
    </source>
</evidence>
<evidence type="ECO:0000313" key="15">
    <source>
        <dbReference type="EMBL" id="ORY76194.1"/>
    </source>
</evidence>
<dbReference type="GO" id="GO:0005874">
    <property type="term" value="C:microtubule"/>
    <property type="evidence" value="ECO:0007669"/>
    <property type="project" value="UniProtKB-KW"/>
</dbReference>
<feature type="domain" description="Dynein heavy chain linker" evidence="13">
    <location>
        <begin position="617"/>
        <end position="877"/>
    </location>
</feature>
<evidence type="ECO:0000256" key="2">
    <source>
        <dbReference type="ARBA" id="ARBA00022490"/>
    </source>
</evidence>
<evidence type="ECO:0000256" key="12">
    <source>
        <dbReference type="SAM" id="Coils"/>
    </source>
</evidence>
<dbReference type="OrthoDB" id="447173at2759"/>
<comment type="caution">
    <text evidence="15">The sequence shown here is derived from an EMBL/GenBank/DDBJ whole genome shotgun (WGS) entry which is preliminary data.</text>
</comment>
<dbReference type="SUPFAM" id="SSF52540">
    <property type="entry name" value="P-loop containing nucleoside triphosphate hydrolases"/>
    <property type="match status" value="1"/>
</dbReference>
<dbReference type="GO" id="GO:0051959">
    <property type="term" value="F:dynein light intermediate chain binding"/>
    <property type="evidence" value="ECO:0007669"/>
    <property type="project" value="InterPro"/>
</dbReference>
<dbReference type="GO" id="GO:0045505">
    <property type="term" value="F:dynein intermediate chain binding"/>
    <property type="evidence" value="ECO:0007669"/>
    <property type="project" value="InterPro"/>
</dbReference>
<keyword evidence="9" id="KW-0505">Motor protein</keyword>
<keyword evidence="4" id="KW-0547">Nucleotide-binding</keyword>
<keyword evidence="6" id="KW-0243">Dynein</keyword>
<dbReference type="EMBL" id="MCOG01000023">
    <property type="protein sequence ID" value="ORY76194.1"/>
    <property type="molecule type" value="Genomic_DNA"/>
</dbReference>
<evidence type="ECO:0008006" key="17">
    <source>
        <dbReference type="Google" id="ProtNLM"/>
    </source>
</evidence>
<evidence type="ECO:0000256" key="3">
    <source>
        <dbReference type="ARBA" id="ARBA00022701"/>
    </source>
</evidence>
<dbReference type="GO" id="GO:0007018">
    <property type="term" value="P:microtubule-based movement"/>
    <property type="evidence" value="ECO:0007669"/>
    <property type="project" value="InterPro"/>
</dbReference>
<evidence type="ECO:0000256" key="1">
    <source>
        <dbReference type="ARBA" id="ARBA00004430"/>
    </source>
</evidence>
<gene>
    <name evidence="15" type="ORF">LY90DRAFT_665693</name>
</gene>
<keyword evidence="8" id="KW-0969">Cilium</keyword>
<keyword evidence="16" id="KW-1185">Reference proteome</keyword>
<keyword evidence="11" id="KW-0966">Cell projection</keyword>
<evidence type="ECO:0000259" key="13">
    <source>
        <dbReference type="Pfam" id="PF08393"/>
    </source>
</evidence>
<dbReference type="InterPro" id="IPR026983">
    <property type="entry name" value="DHC"/>
</dbReference>
<organism evidence="15 16">
    <name type="scientific">Neocallimastix californiae</name>
    <dbReference type="NCBI Taxonomy" id="1754190"/>
    <lineage>
        <taxon>Eukaryota</taxon>
        <taxon>Fungi</taxon>
        <taxon>Fungi incertae sedis</taxon>
        <taxon>Chytridiomycota</taxon>
        <taxon>Chytridiomycota incertae sedis</taxon>
        <taxon>Neocallimastigomycetes</taxon>
        <taxon>Neocallimastigales</taxon>
        <taxon>Neocallimastigaceae</taxon>
        <taxon>Neocallimastix</taxon>
    </lineage>
</organism>
<accession>A0A1Y2EY76</accession>
<evidence type="ECO:0000259" key="14">
    <source>
        <dbReference type="Pfam" id="PF12774"/>
    </source>
</evidence>
<dbReference type="GO" id="GO:0005524">
    <property type="term" value="F:ATP binding"/>
    <property type="evidence" value="ECO:0007669"/>
    <property type="project" value="UniProtKB-KW"/>
</dbReference>
<dbReference type="InterPro" id="IPR042222">
    <property type="entry name" value="Dynein_2_N"/>
</dbReference>
<comment type="subcellular location">
    <subcellularLocation>
        <location evidence="1">Cytoplasm</location>
        <location evidence="1">Cytoskeleton</location>
        <location evidence="1">Cilium axoneme</location>
    </subcellularLocation>
</comment>
<feature type="domain" description="Dynein heavy chain hydrolytic ATP-binding dynein motor region" evidence="14">
    <location>
        <begin position="1109"/>
        <end position="1187"/>
    </location>
</feature>
<dbReference type="GO" id="GO:0030286">
    <property type="term" value="C:dynein complex"/>
    <property type="evidence" value="ECO:0007669"/>
    <property type="project" value="UniProtKB-KW"/>
</dbReference>
<dbReference type="InterPro" id="IPR035699">
    <property type="entry name" value="AAA_6"/>
</dbReference>
<dbReference type="Proteomes" id="UP000193920">
    <property type="component" value="Unassembled WGS sequence"/>
</dbReference>
<feature type="coiled-coil region" evidence="12">
    <location>
        <begin position="527"/>
        <end position="601"/>
    </location>
</feature>
<dbReference type="InterPro" id="IPR027417">
    <property type="entry name" value="P-loop_NTPase"/>
</dbReference>
<keyword evidence="7 12" id="KW-0175">Coiled coil</keyword>
<evidence type="ECO:0000256" key="10">
    <source>
        <dbReference type="ARBA" id="ARBA00023212"/>
    </source>
</evidence>
<name>A0A1Y2EY76_9FUNG</name>
<sequence>MDYIENANVIDEIQNNEVRTNMAIDEQLEALYDYFEDIIQNKDLSIRNKQIFRHIIDYLPQKLVERHQSLVMELFDEAQKDFLDSEKKATAEYILKSPKHKESETINEEDVFIVKEPHCLIPSGWRKKYLKNKAKLEENLFVNNQCMLKLLQYWKTYSHLRFIDIDKILKITEPQKINNFRSIVLVQAESCRETILKEWYYKILKDFYDEYKKGSTSSKLYLAASVLIKVEMKEIIMKSLKDYQSLFIYEDEIFDEYNNDDESSNKKTYGSVYASDILPRFRVNLECKDKEIEFSPKIDEIKQILLNGIEFSTKTVEYLPDIEAVVKMPEIEETIGTSDFILPSSYNEMPVGLYETFIEESQEVLSEHLDRCLNLVNKYTEKYKDYKFLVSSDENEICQEYFNEEHTFEEYTAELHDTLSEKALQISKLILDKITKDSIEHQKAICERFEKIESLASTVPESFQEMADLINSIEEIKENEIPDLLKELEEAHKQFIYITQFSVLSEEHMSLNSETFTWPEKIEPILKKNIEIMEQAKEKNMENLKERRESFIEELDNIQKQIEEFKDVSDLDEMGFYVKKVQDLQKQLVSANETIAEFNKEEAVYKWKLSVYPKRKELLSLLEPYHNLYGTTVNFQKSLKKWMDGNFSELDPDNVEQLVMSYKRDIYKASNLFQEGSASKGIANEIKEKILEFSENLPIIKILCNPGLRDRHYEEMEKISGLTLKPDVTTTLRKILKLNISPFLSQFQTISESASKEYSLEKSLKNMMKEWETIEFTFIMYRDNSTLILSAIDDIQQLLDDQIVKTQSMRASSYIKPFEAEVREWERKLLYSQETIDEWLKVQATWMYLEPIFSSEDIMQQMPTEDKESKESSTSFKKCFEGINSLEFDNNLNIHSLYSSENEKLPLTKQISTADAKGLVEKWLLKVESGMKESVHHSIKEAFKAYAETKRKEWVLNWPGQVVLCLLSRGSKGLEDFSKELTNDLNDIIDLVRGDLTKMARITLGALVVLDVHARDVICDLAKEILLISMIFLGKTESTKDLAKAIAKQCVVFNCSDGLDYLAMGKFFKGLASSGAWSCFDEFNRIELEVLSVVAQQILTIQRAMAANALFRTVAMMVPDYTLIAEIMLYSYGFIDARNLARKITATYRLCSEQLSSQDHYDYGMRAVKSVLTAAGNLKLKYPSQDEIF</sequence>
<dbReference type="AlphaFoldDB" id="A0A1Y2EY76"/>
<dbReference type="Pfam" id="PF08393">
    <property type="entry name" value="DHC_N2"/>
    <property type="match status" value="1"/>
</dbReference>
<dbReference type="InterPro" id="IPR013602">
    <property type="entry name" value="Dynein_heavy_linker"/>
</dbReference>
<dbReference type="STRING" id="1754190.A0A1Y2EY76"/>
<dbReference type="Gene3D" id="1.20.140.100">
    <property type="entry name" value="Dynein heavy chain, N-terminal domain 2"/>
    <property type="match status" value="1"/>
</dbReference>
<evidence type="ECO:0000313" key="16">
    <source>
        <dbReference type="Proteomes" id="UP000193920"/>
    </source>
</evidence>
<keyword evidence="10" id="KW-0206">Cytoskeleton</keyword>
<dbReference type="Gene3D" id="1.10.8.710">
    <property type="match status" value="1"/>
</dbReference>
<evidence type="ECO:0000256" key="7">
    <source>
        <dbReference type="ARBA" id="ARBA00023054"/>
    </source>
</evidence>
<dbReference type="Gene3D" id="1.20.58.1120">
    <property type="match status" value="1"/>
</dbReference>
<dbReference type="FunFam" id="1.10.287.2620:FF:000002">
    <property type="entry name" value="Dynein heavy chain 2, axonemal"/>
    <property type="match status" value="1"/>
</dbReference>
<evidence type="ECO:0000256" key="4">
    <source>
        <dbReference type="ARBA" id="ARBA00022741"/>
    </source>
</evidence>
<evidence type="ECO:0000256" key="8">
    <source>
        <dbReference type="ARBA" id="ARBA00023069"/>
    </source>
</evidence>
<evidence type="ECO:0000256" key="11">
    <source>
        <dbReference type="ARBA" id="ARBA00023273"/>
    </source>
</evidence>
<dbReference type="Gene3D" id="1.10.287.2620">
    <property type="match status" value="1"/>
</dbReference>
<reference evidence="15 16" key="1">
    <citation type="submission" date="2016-08" db="EMBL/GenBank/DDBJ databases">
        <title>A Parts List for Fungal Cellulosomes Revealed by Comparative Genomics.</title>
        <authorList>
            <consortium name="DOE Joint Genome Institute"/>
            <person name="Haitjema C.H."/>
            <person name="Gilmore S.P."/>
            <person name="Henske J.K."/>
            <person name="Solomon K.V."/>
            <person name="De Groot R."/>
            <person name="Kuo A."/>
            <person name="Mondo S.J."/>
            <person name="Salamov A.A."/>
            <person name="Labutti K."/>
            <person name="Zhao Z."/>
            <person name="Chiniquy J."/>
            <person name="Barry K."/>
            <person name="Brewer H.M."/>
            <person name="Purvine S.O."/>
            <person name="Wright A.T."/>
            <person name="Boxma B."/>
            <person name="Van Alen T."/>
            <person name="Hackstein J.H."/>
            <person name="Baker S.E."/>
            <person name="Grigoriev I.V."/>
            <person name="O'Malley M.A."/>
        </authorList>
    </citation>
    <scope>NUCLEOTIDE SEQUENCE [LARGE SCALE GENOMIC DNA]</scope>
    <source>
        <strain evidence="15 16">G1</strain>
    </source>
</reference>
<proteinExistence type="predicted"/>
<keyword evidence="2" id="KW-0963">Cytoplasm</keyword>
<keyword evidence="3" id="KW-0493">Microtubule</keyword>
<dbReference type="GO" id="GO:0005930">
    <property type="term" value="C:axoneme"/>
    <property type="evidence" value="ECO:0007669"/>
    <property type="project" value="UniProtKB-SubCell"/>
</dbReference>
<feature type="domain" description="Dynein heavy chain hydrolytic ATP-binding dynein motor region" evidence="14">
    <location>
        <begin position="1034"/>
        <end position="1108"/>
    </location>
</feature>
<dbReference type="InterPro" id="IPR043157">
    <property type="entry name" value="Dynein_AAA1S"/>
</dbReference>